<dbReference type="RefSeq" id="XP_039115651.1">
    <property type="nucleotide sequence ID" value="XM_039259717.1"/>
</dbReference>
<evidence type="ECO:0000256" key="2">
    <source>
        <dbReference type="ARBA" id="ARBA00022771"/>
    </source>
</evidence>
<dbReference type="Pfam" id="PF13639">
    <property type="entry name" value="zf-RING_2"/>
    <property type="match status" value="1"/>
</dbReference>
<dbReference type="PANTHER" id="PTHR45969">
    <property type="entry name" value="RING ZINC FINGER PROTEIN-RELATED"/>
    <property type="match status" value="1"/>
</dbReference>
<sequence>MDPSSFILHPQVSPKPLNNQSMGLSNGLSEAPTNSIPLLLIIAAAGWISSIVRCLRLFSSPSSSSSAISASHGLASLIALAETLNSSRPFSYDASGEDCLVCLSGLEAGDRVRRLACGHVFHCDCLDGWLDEMNLRCPLCRSSLVSSLQHYH</sequence>
<evidence type="ECO:0000313" key="7">
    <source>
        <dbReference type="RefSeq" id="XP_039115651.1"/>
    </source>
</evidence>
<keyword evidence="1" id="KW-0479">Metal-binding</keyword>
<organism evidence="6 7">
    <name type="scientific">Dioscorea cayennensis subsp. rotundata</name>
    <name type="common">White Guinea yam</name>
    <name type="synonym">Dioscorea rotundata</name>
    <dbReference type="NCBI Taxonomy" id="55577"/>
    <lineage>
        <taxon>Eukaryota</taxon>
        <taxon>Viridiplantae</taxon>
        <taxon>Streptophyta</taxon>
        <taxon>Embryophyta</taxon>
        <taxon>Tracheophyta</taxon>
        <taxon>Spermatophyta</taxon>
        <taxon>Magnoliopsida</taxon>
        <taxon>Liliopsida</taxon>
        <taxon>Dioscoreales</taxon>
        <taxon>Dioscoreaceae</taxon>
        <taxon>Dioscorea</taxon>
    </lineage>
</organism>
<gene>
    <name evidence="7" type="primary">LOC120251180</name>
</gene>
<accession>A0AB40AN35</accession>
<dbReference type="Proteomes" id="UP001515500">
    <property type="component" value="Chromosome 20"/>
</dbReference>
<evidence type="ECO:0000256" key="4">
    <source>
        <dbReference type="PROSITE-ProRule" id="PRU00175"/>
    </source>
</evidence>
<keyword evidence="2 4" id="KW-0863">Zinc-finger</keyword>
<evidence type="ECO:0000256" key="3">
    <source>
        <dbReference type="ARBA" id="ARBA00022833"/>
    </source>
</evidence>
<dbReference type="GO" id="GO:0061630">
    <property type="term" value="F:ubiquitin protein ligase activity"/>
    <property type="evidence" value="ECO:0007669"/>
    <property type="project" value="TreeGrafter"/>
</dbReference>
<evidence type="ECO:0000256" key="1">
    <source>
        <dbReference type="ARBA" id="ARBA00022723"/>
    </source>
</evidence>
<feature type="domain" description="RING-type" evidence="5">
    <location>
        <begin position="99"/>
        <end position="141"/>
    </location>
</feature>
<dbReference type="PROSITE" id="PS50089">
    <property type="entry name" value="ZF_RING_2"/>
    <property type="match status" value="1"/>
</dbReference>
<reference evidence="7" key="1">
    <citation type="submission" date="2025-08" db="UniProtKB">
        <authorList>
            <consortium name="RefSeq"/>
        </authorList>
    </citation>
    <scope>IDENTIFICATION</scope>
</reference>
<dbReference type="GO" id="GO:0008270">
    <property type="term" value="F:zinc ion binding"/>
    <property type="evidence" value="ECO:0007669"/>
    <property type="project" value="UniProtKB-KW"/>
</dbReference>
<dbReference type="SMART" id="SM00184">
    <property type="entry name" value="RING"/>
    <property type="match status" value="1"/>
</dbReference>
<keyword evidence="3" id="KW-0862">Zinc</keyword>
<dbReference type="SUPFAM" id="SSF57850">
    <property type="entry name" value="RING/U-box"/>
    <property type="match status" value="1"/>
</dbReference>
<keyword evidence="6" id="KW-1185">Reference proteome</keyword>
<proteinExistence type="predicted"/>
<evidence type="ECO:0000259" key="5">
    <source>
        <dbReference type="PROSITE" id="PS50089"/>
    </source>
</evidence>
<name>A0AB40AN35_DIOCR</name>
<dbReference type="InterPro" id="IPR001841">
    <property type="entry name" value="Znf_RING"/>
</dbReference>
<dbReference type="GeneID" id="120251180"/>
<dbReference type="GO" id="GO:0016567">
    <property type="term" value="P:protein ubiquitination"/>
    <property type="evidence" value="ECO:0007669"/>
    <property type="project" value="TreeGrafter"/>
</dbReference>
<dbReference type="AlphaFoldDB" id="A0AB40AN35"/>
<dbReference type="Gene3D" id="3.30.40.10">
    <property type="entry name" value="Zinc/RING finger domain, C3HC4 (zinc finger)"/>
    <property type="match status" value="1"/>
</dbReference>
<dbReference type="InterPro" id="IPR013083">
    <property type="entry name" value="Znf_RING/FYVE/PHD"/>
</dbReference>
<dbReference type="PANTHER" id="PTHR45969:SF5">
    <property type="entry name" value="E3 UBIQUITIN-PROTEIN LIGASE RHA2A"/>
    <property type="match status" value="1"/>
</dbReference>
<protein>
    <submittedName>
        <fullName evidence="7">E3 ubiquitin-protein ligase RHA2A-like</fullName>
    </submittedName>
</protein>
<evidence type="ECO:0000313" key="6">
    <source>
        <dbReference type="Proteomes" id="UP001515500"/>
    </source>
</evidence>